<dbReference type="FunFam" id="3.40.640.10:FF:000079">
    <property type="entry name" value="LPS biosynthesis protein"/>
    <property type="match status" value="1"/>
</dbReference>
<dbReference type="GO" id="GO:0030170">
    <property type="term" value="F:pyridoxal phosphate binding"/>
    <property type="evidence" value="ECO:0007669"/>
    <property type="project" value="TreeGrafter"/>
</dbReference>
<comment type="cofactor">
    <cofactor evidence="1">
        <name>pyridoxal 5'-phosphate</name>
        <dbReference type="ChEBI" id="CHEBI:597326"/>
    </cofactor>
</comment>
<dbReference type="AlphaFoldDB" id="A0A1I6DTJ8"/>
<organism evidence="5 6">
    <name type="scientific">Desulfoscipio geothermicus DSM 3669</name>
    <dbReference type="NCBI Taxonomy" id="1121426"/>
    <lineage>
        <taxon>Bacteria</taxon>
        <taxon>Bacillati</taxon>
        <taxon>Bacillota</taxon>
        <taxon>Clostridia</taxon>
        <taxon>Eubacteriales</taxon>
        <taxon>Desulfallaceae</taxon>
        <taxon>Desulfoscipio</taxon>
    </lineage>
</organism>
<evidence type="ECO:0000256" key="4">
    <source>
        <dbReference type="RuleBase" id="RU004508"/>
    </source>
</evidence>
<dbReference type="InterPro" id="IPR015422">
    <property type="entry name" value="PyrdxlP-dep_Trfase_small"/>
</dbReference>
<dbReference type="SUPFAM" id="SSF53383">
    <property type="entry name" value="PLP-dependent transferases"/>
    <property type="match status" value="1"/>
</dbReference>
<evidence type="ECO:0000256" key="3">
    <source>
        <dbReference type="ARBA" id="ARBA00037999"/>
    </source>
</evidence>
<dbReference type="PANTHER" id="PTHR30244:SF34">
    <property type="entry name" value="DTDP-4-AMINO-4,6-DIDEOXYGALACTOSE TRANSAMINASE"/>
    <property type="match status" value="1"/>
</dbReference>
<accession>A0A1I6DTJ8</accession>
<name>A0A1I6DTJ8_9FIRM</name>
<dbReference type="Proteomes" id="UP000199584">
    <property type="component" value="Unassembled WGS sequence"/>
</dbReference>
<dbReference type="Gene3D" id="3.90.1150.10">
    <property type="entry name" value="Aspartate Aminotransferase, domain 1"/>
    <property type="match status" value="1"/>
</dbReference>
<evidence type="ECO:0000256" key="1">
    <source>
        <dbReference type="ARBA" id="ARBA00001933"/>
    </source>
</evidence>
<dbReference type="Gene3D" id="3.40.640.10">
    <property type="entry name" value="Type I PLP-dependent aspartate aminotransferase-like (Major domain)"/>
    <property type="match status" value="1"/>
</dbReference>
<evidence type="ECO:0000313" key="5">
    <source>
        <dbReference type="EMBL" id="SFR08746.1"/>
    </source>
</evidence>
<evidence type="ECO:0000256" key="2">
    <source>
        <dbReference type="ARBA" id="ARBA00022898"/>
    </source>
</evidence>
<dbReference type="EMBL" id="FOYM01000017">
    <property type="protein sequence ID" value="SFR08746.1"/>
    <property type="molecule type" value="Genomic_DNA"/>
</dbReference>
<dbReference type="PANTHER" id="PTHR30244">
    <property type="entry name" value="TRANSAMINASE"/>
    <property type="match status" value="1"/>
</dbReference>
<dbReference type="CDD" id="cd00616">
    <property type="entry name" value="AHBA_syn"/>
    <property type="match status" value="1"/>
</dbReference>
<dbReference type="InterPro" id="IPR015424">
    <property type="entry name" value="PyrdxlP-dep_Trfase"/>
</dbReference>
<proteinExistence type="inferred from homology"/>
<dbReference type="STRING" id="39060.SAMN05660706_11748"/>
<evidence type="ECO:0000313" key="6">
    <source>
        <dbReference type="Proteomes" id="UP000199584"/>
    </source>
</evidence>
<reference evidence="6" key="1">
    <citation type="submission" date="2016-10" db="EMBL/GenBank/DDBJ databases">
        <authorList>
            <person name="Varghese N."/>
            <person name="Submissions S."/>
        </authorList>
    </citation>
    <scope>NUCLEOTIDE SEQUENCE [LARGE SCALE GENOMIC DNA]</scope>
    <source>
        <strain evidence="6">DSM 3669</strain>
    </source>
</reference>
<dbReference type="GO" id="GO:0000271">
    <property type="term" value="P:polysaccharide biosynthetic process"/>
    <property type="evidence" value="ECO:0007669"/>
    <property type="project" value="TreeGrafter"/>
</dbReference>
<sequence length="524" mass="58031">MPYQAGDIVKIKDGVALVAVCESKTCHVWPVTTPAPRGAAYVLEAADIAAVDQRLDLPLGVDLDCRFKVGAGEIQGTVGTITASCLEKLWRGDFARRAGQYYNLFHRPAPFKPSQTWISCSGKVYDEKEMVNLIDAALDFWLTAGRYASSLEQKLAGYLGARYCLLTNSGSSANLLAVSALTSPKLGERRLKPGDEVITVAAGFPTTVTPIVQNRLVPVFVDVDLETYNVNTGQLEAAVGARTRAIFLAHTLGNPFNLDAVTEIARKYNLWLIEDNCDALGSKYRGKYTGTFGDLATVSFYPAHHITTGEGGAVITSDPLLKRIVESLRDWGRDCWCPPGHDNTCKRRFQQQLGDLPRGYDHKYTYSHLGYNLKLTDLQAAVGLAQLAKLPGFIQARGRNFQLLSEGLQKHSDRFILPRATKHADPSWFGFLLTLRPGAPFTRQQLINYLEERRIRTRLLFAGNMTRQPAFRGVEHRVAGDLKNTDIIMNNAFWIGLYPGLGEREIEYILDTLDNFIKGVEAGD</sequence>
<keyword evidence="6" id="KW-1185">Reference proteome</keyword>
<comment type="similarity">
    <text evidence="3 4">Belongs to the DegT/DnrJ/EryC1 family.</text>
</comment>
<keyword evidence="2 4" id="KW-0663">Pyridoxal phosphate</keyword>
<dbReference type="InterPro" id="IPR000653">
    <property type="entry name" value="DegT/StrS_aminotransferase"/>
</dbReference>
<dbReference type="RefSeq" id="WP_092484074.1">
    <property type="nucleotide sequence ID" value="NZ_FOYM01000017.1"/>
</dbReference>
<dbReference type="Pfam" id="PF01041">
    <property type="entry name" value="DegT_DnrJ_EryC1"/>
    <property type="match status" value="1"/>
</dbReference>
<protein>
    <submittedName>
        <fullName evidence="5">CDP-6-deoxy-D-xylo-4-hexulose-3-dehydrase</fullName>
    </submittedName>
</protein>
<dbReference type="NCBIfam" id="NF011936">
    <property type="entry name" value="PRK15407.1"/>
    <property type="match status" value="1"/>
</dbReference>
<gene>
    <name evidence="5" type="ORF">SAMN05660706_11748</name>
</gene>
<dbReference type="OrthoDB" id="9810913at2"/>
<dbReference type="InterPro" id="IPR015421">
    <property type="entry name" value="PyrdxlP-dep_Trfase_major"/>
</dbReference>
<dbReference type="GO" id="GO:0008483">
    <property type="term" value="F:transaminase activity"/>
    <property type="evidence" value="ECO:0007669"/>
    <property type="project" value="TreeGrafter"/>
</dbReference>